<comment type="cofactor">
    <cofactor evidence="1">
        <name>Mg(2+)</name>
        <dbReference type="ChEBI" id="CHEBI:18420"/>
    </cofactor>
</comment>
<dbReference type="NCBIfam" id="TIGR00614">
    <property type="entry name" value="recQ_fam"/>
    <property type="match status" value="1"/>
</dbReference>
<dbReference type="Gene3D" id="1.10.10.10">
    <property type="entry name" value="Winged helix-like DNA-binding domain superfamily/Winged helix DNA-binding domain"/>
    <property type="match status" value="1"/>
</dbReference>
<keyword evidence="21" id="KW-1185">Reference proteome</keyword>
<evidence type="ECO:0000256" key="4">
    <source>
        <dbReference type="ARBA" id="ARBA00022723"/>
    </source>
</evidence>
<feature type="domain" description="Helicase C-terminal" evidence="19">
    <location>
        <begin position="242"/>
        <end position="385"/>
    </location>
</feature>
<dbReference type="GO" id="GO:0046872">
    <property type="term" value="F:metal ion binding"/>
    <property type="evidence" value="ECO:0007669"/>
    <property type="project" value="UniProtKB-KW"/>
</dbReference>
<dbReference type="InterPro" id="IPR027417">
    <property type="entry name" value="P-loop_NTPase"/>
</dbReference>
<dbReference type="GO" id="GO:0006281">
    <property type="term" value="P:DNA repair"/>
    <property type="evidence" value="ECO:0007669"/>
    <property type="project" value="UniProtKB-KW"/>
</dbReference>
<dbReference type="GO" id="GO:0005524">
    <property type="term" value="F:ATP binding"/>
    <property type="evidence" value="ECO:0007669"/>
    <property type="project" value="UniProtKB-KW"/>
</dbReference>
<evidence type="ECO:0000256" key="13">
    <source>
        <dbReference type="ARBA" id="ARBA00023204"/>
    </source>
</evidence>
<dbReference type="InterPro" id="IPR011545">
    <property type="entry name" value="DEAD/DEAH_box_helicase_dom"/>
</dbReference>
<dbReference type="PROSITE" id="PS50967">
    <property type="entry name" value="HRDC"/>
    <property type="match status" value="1"/>
</dbReference>
<proteinExistence type="inferred from homology"/>
<dbReference type="SUPFAM" id="SSF52540">
    <property type="entry name" value="P-loop containing nucleoside triphosphate hydrolases"/>
    <property type="match status" value="2"/>
</dbReference>
<comment type="catalytic activity">
    <reaction evidence="15">
        <text>Couples ATP hydrolysis with the unwinding of duplex DNA by translocating in the 3'-5' direction.</text>
        <dbReference type="EC" id="5.6.2.4"/>
    </reaction>
</comment>
<evidence type="ECO:0000256" key="15">
    <source>
        <dbReference type="ARBA" id="ARBA00034617"/>
    </source>
</evidence>
<dbReference type="GO" id="GO:0009378">
    <property type="term" value="F:four-way junction helicase activity"/>
    <property type="evidence" value="ECO:0007669"/>
    <property type="project" value="TreeGrafter"/>
</dbReference>
<dbReference type="Pfam" id="PF00570">
    <property type="entry name" value="HRDC"/>
    <property type="match status" value="1"/>
</dbReference>
<dbReference type="SMART" id="SM00490">
    <property type="entry name" value="HELICc"/>
    <property type="match status" value="1"/>
</dbReference>
<dbReference type="PROSITE" id="PS51194">
    <property type="entry name" value="HELICASE_CTER"/>
    <property type="match status" value="1"/>
</dbReference>
<dbReference type="GO" id="GO:0005737">
    <property type="term" value="C:cytoplasm"/>
    <property type="evidence" value="ECO:0007669"/>
    <property type="project" value="TreeGrafter"/>
</dbReference>
<sequence>MIASFLLVKRIKNKNNHMETLAAPVIRNNSLAVLKEYFGFDSFRTPQEDIIHDVISGYDVLVLMPTGGGKSLCYQIPAIVRPGIGIVVSPLIALMEDQVAALKLQGIRAAYYNSSLTSEEAKNVLMQLHHDELDLLYIAPERLISTSFLDRLKECHIALFAIDEAHCISQWGHDFRPEYSALGILKNHFPDTPIIALTATADKQTRQDIVDKLNYSPKKYIASFNRPNIHYKVVPKTNAVKQLNQFLQTVEQQSGIIYCGTRTSVEKLAKKLHEIGFKARAYHAGLPHKERREVQTLFRHDRIDIVVATIAFGMGIDKPNVRFVVHHDLPKNIEGYYQETGRAGRDGLPAQALLLYDAADSTRLRSWIINNPLDEQRRVETNKLNHMLAFAEAAYCRRQILLRYFDEICDTECQYCDVCENPPITADATEDAQKFLSCVYRLRQNYGLTHTIDVLRGSYSDKIKQYGHEQLSTFGIGKDKSAHYWKHLAWQLIHKEYCVQNINHFNVLKLTPKAIPLLKGEEKISLTLPSYDLKRSKKKTKERHSIETTNTPLFELLRALRRELADEENKPPFMIFSDATLHAMAEVKPQNLEQLLAVPGVGQHKLAHYGHQFLKVISIHLGH</sequence>
<dbReference type="Pfam" id="PF09382">
    <property type="entry name" value="RQC"/>
    <property type="match status" value="1"/>
</dbReference>
<evidence type="ECO:0000256" key="8">
    <source>
        <dbReference type="ARBA" id="ARBA00022806"/>
    </source>
</evidence>
<evidence type="ECO:0000256" key="1">
    <source>
        <dbReference type="ARBA" id="ARBA00001946"/>
    </source>
</evidence>
<evidence type="ECO:0000256" key="16">
    <source>
        <dbReference type="NCBIfam" id="TIGR01389"/>
    </source>
</evidence>
<dbReference type="Gene3D" id="3.40.50.300">
    <property type="entry name" value="P-loop containing nucleotide triphosphate hydrolases"/>
    <property type="match status" value="2"/>
</dbReference>
<dbReference type="GO" id="GO:0043138">
    <property type="term" value="F:3'-5' DNA helicase activity"/>
    <property type="evidence" value="ECO:0007669"/>
    <property type="project" value="UniProtKB-EC"/>
</dbReference>
<dbReference type="PROSITE" id="PS51192">
    <property type="entry name" value="HELICASE_ATP_BIND_1"/>
    <property type="match status" value="1"/>
</dbReference>
<keyword evidence="12" id="KW-0233">DNA recombination</keyword>
<evidence type="ECO:0000256" key="2">
    <source>
        <dbReference type="ARBA" id="ARBA00001947"/>
    </source>
</evidence>
<dbReference type="AlphaFoldDB" id="A0A0W0ZZ10"/>
<keyword evidence="7 20" id="KW-0378">Hydrolase</keyword>
<dbReference type="FunFam" id="3.40.50.300:FF:000296">
    <property type="entry name" value="ATP-dependent DNA helicase RecQ"/>
    <property type="match status" value="1"/>
</dbReference>
<dbReference type="CDD" id="cd18794">
    <property type="entry name" value="SF2_C_RecQ"/>
    <property type="match status" value="1"/>
</dbReference>
<feature type="domain" description="HRDC" evidence="17">
    <location>
        <begin position="547"/>
        <end position="623"/>
    </location>
</feature>
<evidence type="ECO:0000256" key="3">
    <source>
        <dbReference type="ARBA" id="ARBA00005446"/>
    </source>
</evidence>
<keyword evidence="4" id="KW-0479">Metal-binding</keyword>
<evidence type="ECO:0000259" key="17">
    <source>
        <dbReference type="PROSITE" id="PS50967"/>
    </source>
</evidence>
<dbReference type="NCBIfam" id="TIGR01389">
    <property type="entry name" value="recQ"/>
    <property type="match status" value="1"/>
</dbReference>
<dbReference type="InterPro" id="IPR004589">
    <property type="entry name" value="DNA_helicase_ATP-dep_RecQ"/>
</dbReference>
<keyword evidence="5" id="KW-0547">Nucleotide-binding</keyword>
<dbReference type="InterPro" id="IPR006293">
    <property type="entry name" value="DNA_helicase_ATP-dep_RecQ_bac"/>
</dbReference>
<name>A0A0W0ZZ10_9GAMM</name>
<dbReference type="SUPFAM" id="SSF47819">
    <property type="entry name" value="HRDC-like"/>
    <property type="match status" value="1"/>
</dbReference>
<keyword evidence="14" id="KW-0413">Isomerase</keyword>
<keyword evidence="8 20" id="KW-0347">Helicase</keyword>
<evidence type="ECO:0000313" key="21">
    <source>
        <dbReference type="Proteomes" id="UP000054693"/>
    </source>
</evidence>
<dbReference type="CDD" id="cd17920">
    <property type="entry name" value="DEXHc_RecQ"/>
    <property type="match status" value="1"/>
</dbReference>
<dbReference type="GO" id="GO:0043590">
    <property type="term" value="C:bacterial nucleoid"/>
    <property type="evidence" value="ECO:0007669"/>
    <property type="project" value="TreeGrafter"/>
</dbReference>
<dbReference type="PANTHER" id="PTHR13710">
    <property type="entry name" value="DNA HELICASE RECQ FAMILY MEMBER"/>
    <property type="match status" value="1"/>
</dbReference>
<evidence type="ECO:0000259" key="19">
    <source>
        <dbReference type="PROSITE" id="PS51194"/>
    </source>
</evidence>
<evidence type="ECO:0000256" key="6">
    <source>
        <dbReference type="ARBA" id="ARBA00022763"/>
    </source>
</evidence>
<protein>
    <recommendedName>
        <fullName evidence="16">DNA helicase RecQ</fullName>
        <ecNumber evidence="16">5.6.2.4</ecNumber>
    </recommendedName>
</protein>
<dbReference type="InterPro" id="IPR044876">
    <property type="entry name" value="HRDC_dom_sf"/>
</dbReference>
<dbReference type="InterPro" id="IPR036388">
    <property type="entry name" value="WH-like_DNA-bd_sf"/>
</dbReference>
<dbReference type="Proteomes" id="UP000054693">
    <property type="component" value="Unassembled WGS sequence"/>
</dbReference>
<keyword evidence="9" id="KW-0862">Zinc</keyword>
<evidence type="ECO:0000256" key="10">
    <source>
        <dbReference type="ARBA" id="ARBA00022840"/>
    </source>
</evidence>
<dbReference type="GO" id="GO:0006310">
    <property type="term" value="P:DNA recombination"/>
    <property type="evidence" value="ECO:0007669"/>
    <property type="project" value="UniProtKB-UniRule"/>
</dbReference>
<dbReference type="InterPro" id="IPR010997">
    <property type="entry name" value="HRDC-like_sf"/>
</dbReference>
<dbReference type="SMART" id="SM00341">
    <property type="entry name" value="HRDC"/>
    <property type="match status" value="1"/>
</dbReference>
<evidence type="ECO:0000256" key="12">
    <source>
        <dbReference type="ARBA" id="ARBA00023172"/>
    </source>
</evidence>
<keyword evidence="11" id="KW-0238">DNA-binding</keyword>
<dbReference type="Pfam" id="PF16124">
    <property type="entry name" value="RecQ_Zn_bind"/>
    <property type="match status" value="1"/>
</dbReference>
<feature type="domain" description="Helicase ATP-binding" evidence="18">
    <location>
        <begin position="51"/>
        <end position="219"/>
    </location>
</feature>
<evidence type="ECO:0000256" key="7">
    <source>
        <dbReference type="ARBA" id="ARBA00022801"/>
    </source>
</evidence>
<dbReference type="FunFam" id="3.40.50.300:FF:000156">
    <property type="entry name" value="ATP-dependent DNA helicase recQ"/>
    <property type="match status" value="1"/>
</dbReference>
<dbReference type="InterPro" id="IPR018982">
    <property type="entry name" value="RQC_domain"/>
</dbReference>
<evidence type="ECO:0000256" key="11">
    <source>
        <dbReference type="ARBA" id="ARBA00023125"/>
    </source>
</evidence>
<evidence type="ECO:0000256" key="14">
    <source>
        <dbReference type="ARBA" id="ARBA00023235"/>
    </source>
</evidence>
<dbReference type="InterPro" id="IPR014001">
    <property type="entry name" value="Helicase_ATP-bd"/>
</dbReference>
<dbReference type="GO" id="GO:0009432">
    <property type="term" value="P:SOS response"/>
    <property type="evidence" value="ECO:0007669"/>
    <property type="project" value="UniProtKB-UniRule"/>
</dbReference>
<dbReference type="PATRIC" id="fig|40335.7.peg.2000"/>
<keyword evidence="13" id="KW-0234">DNA repair</keyword>
<organism evidence="20 21">
    <name type="scientific">Legionella tucsonensis</name>
    <dbReference type="NCBI Taxonomy" id="40335"/>
    <lineage>
        <taxon>Bacteria</taxon>
        <taxon>Pseudomonadati</taxon>
        <taxon>Pseudomonadota</taxon>
        <taxon>Gammaproteobacteria</taxon>
        <taxon>Legionellales</taxon>
        <taxon>Legionellaceae</taxon>
        <taxon>Legionella</taxon>
    </lineage>
</organism>
<dbReference type="SMART" id="SM00487">
    <property type="entry name" value="DEXDc"/>
    <property type="match status" value="1"/>
</dbReference>
<dbReference type="InterPro" id="IPR002121">
    <property type="entry name" value="HRDC_dom"/>
</dbReference>
<dbReference type="EC" id="5.6.2.4" evidence="16"/>
<dbReference type="Pfam" id="PF00270">
    <property type="entry name" value="DEAD"/>
    <property type="match status" value="1"/>
</dbReference>
<dbReference type="Gene3D" id="1.10.150.80">
    <property type="entry name" value="HRDC domain"/>
    <property type="match status" value="1"/>
</dbReference>
<dbReference type="GO" id="GO:0006260">
    <property type="term" value="P:DNA replication"/>
    <property type="evidence" value="ECO:0007669"/>
    <property type="project" value="InterPro"/>
</dbReference>
<gene>
    <name evidence="20" type="primary">recQ</name>
    <name evidence="20" type="ORF">Ltuc_1882</name>
</gene>
<dbReference type="EMBL" id="LNZA01000001">
    <property type="protein sequence ID" value="KTD74035.1"/>
    <property type="molecule type" value="Genomic_DNA"/>
</dbReference>
<dbReference type="GO" id="GO:0003677">
    <property type="term" value="F:DNA binding"/>
    <property type="evidence" value="ECO:0007669"/>
    <property type="project" value="UniProtKB-KW"/>
</dbReference>
<evidence type="ECO:0000313" key="20">
    <source>
        <dbReference type="EMBL" id="KTD74035.1"/>
    </source>
</evidence>
<comment type="cofactor">
    <cofactor evidence="2">
        <name>Zn(2+)</name>
        <dbReference type="ChEBI" id="CHEBI:29105"/>
    </cofactor>
</comment>
<dbReference type="STRING" id="40335.Ltuc_1882"/>
<comment type="caution">
    <text evidence="20">The sequence shown here is derived from an EMBL/GenBank/DDBJ whole genome shotgun (WGS) entry which is preliminary data.</text>
</comment>
<evidence type="ECO:0000259" key="18">
    <source>
        <dbReference type="PROSITE" id="PS51192"/>
    </source>
</evidence>
<dbReference type="SMART" id="SM00956">
    <property type="entry name" value="RQC"/>
    <property type="match status" value="1"/>
</dbReference>
<dbReference type="GO" id="GO:0016787">
    <property type="term" value="F:hydrolase activity"/>
    <property type="evidence" value="ECO:0007669"/>
    <property type="project" value="UniProtKB-KW"/>
</dbReference>
<evidence type="ECO:0000256" key="5">
    <source>
        <dbReference type="ARBA" id="ARBA00022741"/>
    </source>
</evidence>
<keyword evidence="10" id="KW-0067">ATP-binding</keyword>
<dbReference type="GO" id="GO:0030894">
    <property type="term" value="C:replisome"/>
    <property type="evidence" value="ECO:0007669"/>
    <property type="project" value="TreeGrafter"/>
</dbReference>
<dbReference type="InterPro" id="IPR001650">
    <property type="entry name" value="Helicase_C-like"/>
</dbReference>
<evidence type="ECO:0000256" key="9">
    <source>
        <dbReference type="ARBA" id="ARBA00022833"/>
    </source>
</evidence>
<dbReference type="Pfam" id="PF00271">
    <property type="entry name" value="Helicase_C"/>
    <property type="match status" value="1"/>
</dbReference>
<dbReference type="PANTHER" id="PTHR13710:SF105">
    <property type="entry name" value="ATP-DEPENDENT DNA HELICASE Q1"/>
    <property type="match status" value="1"/>
</dbReference>
<accession>A0A0W0ZZ10</accession>
<comment type="similarity">
    <text evidence="3">Belongs to the helicase family. RecQ subfamily.</text>
</comment>
<reference evidence="20 21" key="1">
    <citation type="submission" date="2015-11" db="EMBL/GenBank/DDBJ databases">
        <title>Genomic analysis of 38 Legionella species identifies large and diverse effector repertoires.</title>
        <authorList>
            <person name="Burstein D."/>
            <person name="Amaro F."/>
            <person name="Zusman T."/>
            <person name="Lifshitz Z."/>
            <person name="Cohen O."/>
            <person name="Gilbert J.A."/>
            <person name="Pupko T."/>
            <person name="Shuman H.A."/>
            <person name="Segal G."/>
        </authorList>
    </citation>
    <scope>NUCLEOTIDE SEQUENCE [LARGE SCALE GENOMIC DNA]</scope>
    <source>
        <strain evidence="20 21">ATCC 49180</strain>
    </source>
</reference>
<keyword evidence="6" id="KW-0227">DNA damage</keyword>
<dbReference type="InterPro" id="IPR032284">
    <property type="entry name" value="RecQ_Zn-bd"/>
</dbReference>